<evidence type="ECO:0000313" key="2">
    <source>
        <dbReference type="Proteomes" id="UP001500945"/>
    </source>
</evidence>
<sequence>MTATASLLDRLAGAGGYAADLHVTEGLAPGEVLEGVELEGCRFERSVLEGAVLRGCTFTDCVFVGCNLNRVDVLGSRFVDCRFVECTALAVTWSRAAEAALSSRPWDFEKCRLDLASFQNAVLTGSRFDGCSLREADLSGADARDVDFGDCELGGAVFAGTDLRGASLLGATGYVLDPTDNRVRGLRVDAFGAAGLLVALGVVVEG</sequence>
<dbReference type="PANTHER" id="PTHR14136:SF17">
    <property type="entry name" value="BTB_POZ DOMAIN-CONTAINING PROTEIN KCTD9"/>
    <property type="match status" value="1"/>
</dbReference>
<dbReference type="InterPro" id="IPR051082">
    <property type="entry name" value="Pentapeptide-BTB/POZ_domain"/>
</dbReference>
<protein>
    <submittedName>
        <fullName evidence="1">Pentapeptide repeat-containing protein</fullName>
    </submittedName>
</protein>
<dbReference type="Pfam" id="PF00805">
    <property type="entry name" value="Pentapeptide"/>
    <property type="match status" value="1"/>
</dbReference>
<gene>
    <name evidence="1" type="ORF">GCM10023168_12440</name>
</gene>
<dbReference type="Pfam" id="PF13576">
    <property type="entry name" value="Pentapeptide_3"/>
    <property type="match status" value="1"/>
</dbReference>
<proteinExistence type="predicted"/>
<evidence type="ECO:0000313" key="1">
    <source>
        <dbReference type="EMBL" id="GAA4402198.1"/>
    </source>
</evidence>
<organism evidence="1 2">
    <name type="scientific">Fodinibacter luteus</name>
    <dbReference type="NCBI Taxonomy" id="552064"/>
    <lineage>
        <taxon>Bacteria</taxon>
        <taxon>Bacillati</taxon>
        <taxon>Actinomycetota</taxon>
        <taxon>Actinomycetes</taxon>
        <taxon>Micrococcales</taxon>
        <taxon>Intrasporangiaceae</taxon>
        <taxon>Fodinibacter (ex Wang et al. 2009)</taxon>
    </lineage>
</organism>
<dbReference type="InterPro" id="IPR001646">
    <property type="entry name" value="5peptide_repeat"/>
</dbReference>
<keyword evidence="2" id="KW-1185">Reference proteome</keyword>
<dbReference type="Proteomes" id="UP001500945">
    <property type="component" value="Unassembled WGS sequence"/>
</dbReference>
<comment type="caution">
    <text evidence="1">The sequence shown here is derived from an EMBL/GenBank/DDBJ whole genome shotgun (WGS) entry which is preliminary data.</text>
</comment>
<accession>A0ABP8K9A9</accession>
<reference evidence="2" key="1">
    <citation type="journal article" date="2019" name="Int. J. Syst. Evol. Microbiol.">
        <title>The Global Catalogue of Microorganisms (GCM) 10K type strain sequencing project: providing services to taxonomists for standard genome sequencing and annotation.</title>
        <authorList>
            <consortium name="The Broad Institute Genomics Platform"/>
            <consortium name="The Broad Institute Genome Sequencing Center for Infectious Disease"/>
            <person name="Wu L."/>
            <person name="Ma J."/>
        </authorList>
    </citation>
    <scope>NUCLEOTIDE SEQUENCE [LARGE SCALE GENOMIC DNA]</scope>
    <source>
        <strain evidence="2">JCM 17809</strain>
    </source>
</reference>
<dbReference type="PANTHER" id="PTHR14136">
    <property type="entry name" value="BTB_POZ DOMAIN-CONTAINING PROTEIN KCTD9"/>
    <property type="match status" value="1"/>
</dbReference>
<name>A0ABP8K9A9_9MICO</name>
<dbReference type="EMBL" id="BAABGM010000008">
    <property type="protein sequence ID" value="GAA4402198.1"/>
    <property type="molecule type" value="Genomic_DNA"/>
</dbReference>
<dbReference type="RefSeq" id="WP_345203588.1">
    <property type="nucleotide sequence ID" value="NZ_BAABGM010000008.1"/>
</dbReference>
<dbReference type="Gene3D" id="2.160.20.80">
    <property type="entry name" value="E3 ubiquitin-protein ligase SopA"/>
    <property type="match status" value="1"/>
</dbReference>
<dbReference type="SUPFAM" id="SSF141571">
    <property type="entry name" value="Pentapeptide repeat-like"/>
    <property type="match status" value="1"/>
</dbReference>